<dbReference type="Gene3D" id="1.10.238.160">
    <property type="match status" value="1"/>
</dbReference>
<dbReference type="AlphaFoldDB" id="A0AAW9RIT4"/>
<dbReference type="InterPro" id="IPR010093">
    <property type="entry name" value="SinI_DNA-bd"/>
</dbReference>
<sequence>MPETAQPLFSSIPDAARRLGVGRTKVYELIQAGKLRPVKLGTRTLLPEGELQKFAAELIEHASQ</sequence>
<gene>
    <name evidence="2" type="ORF">V3330_11645</name>
</gene>
<dbReference type="InterPro" id="IPR041657">
    <property type="entry name" value="HTH_17"/>
</dbReference>
<dbReference type="NCBIfam" id="TIGR01764">
    <property type="entry name" value="excise"/>
    <property type="match status" value="1"/>
</dbReference>
<keyword evidence="3" id="KW-1185">Reference proteome</keyword>
<dbReference type="Proteomes" id="UP001359886">
    <property type="component" value="Unassembled WGS sequence"/>
</dbReference>
<accession>A0AAW9RIT4</accession>
<feature type="domain" description="Helix-turn-helix" evidence="1">
    <location>
        <begin position="11"/>
        <end position="57"/>
    </location>
</feature>
<evidence type="ECO:0000313" key="3">
    <source>
        <dbReference type="Proteomes" id="UP001359886"/>
    </source>
</evidence>
<dbReference type="RefSeq" id="WP_354695601.1">
    <property type="nucleotide sequence ID" value="NZ_JAZHOG010000007.1"/>
</dbReference>
<dbReference type="Pfam" id="PF12728">
    <property type="entry name" value="HTH_17"/>
    <property type="match status" value="1"/>
</dbReference>
<proteinExistence type="predicted"/>
<name>A0AAW9RIT4_9GAMM</name>
<organism evidence="2 3">
    <name type="scientific">Elongatibacter sediminis</name>
    <dbReference type="NCBI Taxonomy" id="3119006"/>
    <lineage>
        <taxon>Bacteria</taxon>
        <taxon>Pseudomonadati</taxon>
        <taxon>Pseudomonadota</taxon>
        <taxon>Gammaproteobacteria</taxon>
        <taxon>Chromatiales</taxon>
        <taxon>Wenzhouxiangellaceae</taxon>
        <taxon>Elongatibacter</taxon>
    </lineage>
</organism>
<reference evidence="2 3" key="1">
    <citation type="submission" date="2024-02" db="EMBL/GenBank/DDBJ databases">
        <title>A novel Wenzhouxiangellaceae bacterium, isolated from coastal sediments.</title>
        <authorList>
            <person name="Du Z.-J."/>
            <person name="Ye Y.-Q."/>
            <person name="Zhang X.-Y."/>
        </authorList>
    </citation>
    <scope>NUCLEOTIDE SEQUENCE [LARGE SCALE GENOMIC DNA]</scope>
    <source>
        <strain evidence="2 3">CH-27</strain>
    </source>
</reference>
<dbReference type="GO" id="GO:0003677">
    <property type="term" value="F:DNA binding"/>
    <property type="evidence" value="ECO:0007669"/>
    <property type="project" value="InterPro"/>
</dbReference>
<dbReference type="EMBL" id="JAZHOG010000007">
    <property type="protein sequence ID" value="MEJ8568280.1"/>
    <property type="molecule type" value="Genomic_DNA"/>
</dbReference>
<comment type="caution">
    <text evidence="2">The sequence shown here is derived from an EMBL/GenBank/DDBJ whole genome shotgun (WGS) entry which is preliminary data.</text>
</comment>
<evidence type="ECO:0000313" key="2">
    <source>
        <dbReference type="EMBL" id="MEJ8568280.1"/>
    </source>
</evidence>
<protein>
    <submittedName>
        <fullName evidence="2">Helix-turn-helix domain-containing protein</fullName>
    </submittedName>
</protein>
<evidence type="ECO:0000259" key="1">
    <source>
        <dbReference type="Pfam" id="PF12728"/>
    </source>
</evidence>